<gene>
    <name evidence="2" type="ORF">OBRU01_03096</name>
</gene>
<dbReference type="InterPro" id="IPR045095">
    <property type="entry name" value="ACDP"/>
</dbReference>
<dbReference type="Gene3D" id="3.10.580.10">
    <property type="entry name" value="CBS-domain"/>
    <property type="match status" value="1"/>
</dbReference>
<feature type="region of interest" description="Disordered" evidence="1">
    <location>
        <begin position="155"/>
        <end position="179"/>
    </location>
</feature>
<dbReference type="STRING" id="104452.A0A0L7LRB4"/>
<dbReference type="GO" id="GO:0005886">
    <property type="term" value="C:plasma membrane"/>
    <property type="evidence" value="ECO:0007669"/>
    <property type="project" value="TreeGrafter"/>
</dbReference>
<dbReference type="Pfam" id="PF25562">
    <property type="entry name" value="CNBH_CNNM2_C"/>
    <property type="match status" value="1"/>
</dbReference>
<dbReference type="Proteomes" id="UP000037510">
    <property type="component" value="Unassembled WGS sequence"/>
</dbReference>
<dbReference type="PANTHER" id="PTHR12064">
    <property type="entry name" value="METAL TRANSPORTER CNNM"/>
    <property type="match status" value="1"/>
</dbReference>
<accession>A0A0L7LRB4</accession>
<keyword evidence="3" id="KW-1185">Reference proteome</keyword>
<organism evidence="2 3">
    <name type="scientific">Operophtera brumata</name>
    <name type="common">Winter moth</name>
    <name type="synonym">Phalaena brumata</name>
    <dbReference type="NCBI Taxonomy" id="104452"/>
    <lineage>
        <taxon>Eukaryota</taxon>
        <taxon>Metazoa</taxon>
        <taxon>Ecdysozoa</taxon>
        <taxon>Arthropoda</taxon>
        <taxon>Hexapoda</taxon>
        <taxon>Insecta</taxon>
        <taxon>Pterygota</taxon>
        <taxon>Neoptera</taxon>
        <taxon>Endopterygota</taxon>
        <taxon>Lepidoptera</taxon>
        <taxon>Glossata</taxon>
        <taxon>Ditrysia</taxon>
        <taxon>Geometroidea</taxon>
        <taxon>Geometridae</taxon>
        <taxon>Larentiinae</taxon>
        <taxon>Operophtera</taxon>
    </lineage>
</organism>
<dbReference type="GO" id="GO:0022857">
    <property type="term" value="F:transmembrane transporter activity"/>
    <property type="evidence" value="ECO:0007669"/>
    <property type="project" value="TreeGrafter"/>
</dbReference>
<comment type="caution">
    <text evidence="2">The sequence shown here is derived from an EMBL/GenBank/DDBJ whole genome shotgun (WGS) entry which is preliminary data.</text>
</comment>
<name>A0A0L7LRB4_OPEBR</name>
<dbReference type="PANTHER" id="PTHR12064:SF94">
    <property type="entry name" value="UNEXTENDED PROTEIN"/>
    <property type="match status" value="1"/>
</dbReference>
<evidence type="ECO:0000256" key="1">
    <source>
        <dbReference type="SAM" id="MobiDB-lite"/>
    </source>
</evidence>
<dbReference type="InterPro" id="IPR046342">
    <property type="entry name" value="CBS_dom_sf"/>
</dbReference>
<protein>
    <submittedName>
        <fullName evidence="2">Uncharacterized protein</fullName>
    </submittedName>
</protein>
<evidence type="ECO:0000313" key="2">
    <source>
        <dbReference type="EMBL" id="KOB78038.1"/>
    </source>
</evidence>
<dbReference type="AlphaFoldDB" id="A0A0L7LRB4"/>
<sequence>MAFVHRINNEGEGDPFYETVGLVTLEDVIEEMIQAEIVDETDVFTESPTPSAMGSLQNINMDAMLRHTFVPDYSVRAITSVHYLTVKRSLYLAAKRATLMERGNISKGGTNEQFDTEVDKLPSRLHIIELLQRSPSHEIERLEERNMTIACAKTCSDRTKQTSPSESLKPQDTSISKSSNALPMNWKQDWARDTGAKERHFARDAGANEINSSKDIGANSWAKEIHSSKDIGANERYTSKEIDANNCAVCIRNNFWMDKSVLNKSLDTKSG</sequence>
<dbReference type="EMBL" id="JTDY01000255">
    <property type="protein sequence ID" value="KOB78038.1"/>
    <property type="molecule type" value="Genomic_DNA"/>
</dbReference>
<proteinExistence type="predicted"/>
<dbReference type="GO" id="GO:0010960">
    <property type="term" value="P:magnesium ion homeostasis"/>
    <property type="evidence" value="ECO:0007669"/>
    <property type="project" value="InterPro"/>
</dbReference>
<reference evidence="2 3" key="1">
    <citation type="journal article" date="2015" name="Genome Biol. Evol.">
        <title>The genome of winter moth (Operophtera brumata) provides a genomic perspective on sexual dimorphism and phenology.</title>
        <authorList>
            <person name="Derks M.F."/>
            <person name="Smit S."/>
            <person name="Salis L."/>
            <person name="Schijlen E."/>
            <person name="Bossers A."/>
            <person name="Mateman C."/>
            <person name="Pijl A.S."/>
            <person name="de Ridder D."/>
            <person name="Groenen M.A."/>
            <person name="Visser M.E."/>
            <person name="Megens H.J."/>
        </authorList>
    </citation>
    <scope>NUCLEOTIDE SEQUENCE [LARGE SCALE GENOMIC DNA]</scope>
    <source>
        <strain evidence="2">WM2013NL</strain>
        <tissue evidence="2">Head and thorax</tissue>
    </source>
</reference>
<evidence type="ECO:0000313" key="3">
    <source>
        <dbReference type="Proteomes" id="UP000037510"/>
    </source>
</evidence>
<feature type="compositionally biased region" description="Polar residues" evidence="1">
    <location>
        <begin position="161"/>
        <end position="179"/>
    </location>
</feature>